<dbReference type="EMBL" id="JAIWQS010000009">
    <property type="protein sequence ID" value="KAJ8755160.1"/>
    <property type="molecule type" value="Genomic_DNA"/>
</dbReference>
<dbReference type="PROSITE" id="PS00213">
    <property type="entry name" value="LIPOCALIN"/>
    <property type="match status" value="1"/>
</dbReference>
<name>A0AAV8STA9_9ROSI</name>
<reference evidence="3 4" key="1">
    <citation type="submission" date="2021-09" db="EMBL/GenBank/DDBJ databases">
        <title>Genomic insights and catalytic innovation underlie evolution of tropane alkaloids biosynthesis.</title>
        <authorList>
            <person name="Wang Y.-J."/>
            <person name="Tian T."/>
            <person name="Huang J.-P."/>
            <person name="Huang S.-X."/>
        </authorList>
    </citation>
    <scope>NUCLEOTIDE SEQUENCE [LARGE SCALE GENOMIC DNA]</scope>
    <source>
        <strain evidence="3">KIB-2018</strain>
        <tissue evidence="3">Leaf</tissue>
    </source>
</reference>
<dbReference type="SUPFAM" id="SSF51197">
    <property type="entry name" value="Clavaminate synthase-like"/>
    <property type="match status" value="1"/>
</dbReference>
<evidence type="ECO:0000259" key="2">
    <source>
        <dbReference type="Pfam" id="PF03171"/>
    </source>
</evidence>
<accession>A0AAV8STA9</accession>
<dbReference type="Pfam" id="PF03171">
    <property type="entry name" value="2OG-FeII_Oxy"/>
    <property type="match status" value="1"/>
</dbReference>
<dbReference type="Proteomes" id="UP001159364">
    <property type="component" value="Linkage Group LG09"/>
</dbReference>
<evidence type="ECO:0000256" key="1">
    <source>
        <dbReference type="SAM" id="MobiDB-lite"/>
    </source>
</evidence>
<sequence length="242" mass="28625">MAKYGKLEWNQRNIINASEEIFHRLDETHYREPEFAYKKIDQYYERFDIPEATTREGIINFIPRRWPGRGGQDAICNVILAYTRTAAALEEMVRRIVFKHYKIPEQSTGYIFRMMKYKEVNFGCSDHTNREFFAVLDLNQVDGLEMKYDGRWREIGVKPSTFLVMAGEPLKDWSEGKIHPLKHRVTMLGNRERYSVGLFSYYNEQAESSRAMVKQMSKLRIESSKSKAKDIPKEQVERSRRS</sequence>
<feature type="domain" description="Isopenicillin N synthase-like Fe(2+) 2OG dioxygenase" evidence="2">
    <location>
        <begin position="118"/>
        <end position="199"/>
    </location>
</feature>
<dbReference type="PANTHER" id="PTHR47990">
    <property type="entry name" value="2-OXOGLUTARATE (2OG) AND FE(II)-DEPENDENT OXYGENASE SUPERFAMILY PROTEIN-RELATED"/>
    <property type="match status" value="1"/>
</dbReference>
<dbReference type="InterPro" id="IPR044861">
    <property type="entry name" value="IPNS-like_FE2OG_OXY"/>
</dbReference>
<dbReference type="InterPro" id="IPR027443">
    <property type="entry name" value="IPNS-like_sf"/>
</dbReference>
<dbReference type="InterPro" id="IPR022272">
    <property type="entry name" value="Lipocalin_CS"/>
</dbReference>
<dbReference type="InterPro" id="IPR050231">
    <property type="entry name" value="Iron_ascorbate_oxido_reductase"/>
</dbReference>
<evidence type="ECO:0000313" key="4">
    <source>
        <dbReference type="Proteomes" id="UP001159364"/>
    </source>
</evidence>
<proteinExistence type="predicted"/>
<comment type="caution">
    <text evidence="3">The sequence shown here is derived from an EMBL/GenBank/DDBJ whole genome shotgun (WGS) entry which is preliminary data.</text>
</comment>
<dbReference type="AlphaFoldDB" id="A0AAV8STA9"/>
<protein>
    <recommendedName>
        <fullName evidence="2">Isopenicillin N synthase-like Fe(2+) 2OG dioxygenase domain-containing protein</fullName>
    </recommendedName>
</protein>
<feature type="region of interest" description="Disordered" evidence="1">
    <location>
        <begin position="222"/>
        <end position="242"/>
    </location>
</feature>
<evidence type="ECO:0000313" key="3">
    <source>
        <dbReference type="EMBL" id="KAJ8755160.1"/>
    </source>
</evidence>
<gene>
    <name evidence="3" type="ORF">K2173_018958</name>
</gene>
<dbReference type="Gene3D" id="2.60.120.330">
    <property type="entry name" value="B-lactam Antibiotic, Isopenicillin N Synthase, Chain"/>
    <property type="match status" value="1"/>
</dbReference>
<keyword evidence="4" id="KW-1185">Reference proteome</keyword>
<organism evidence="3 4">
    <name type="scientific">Erythroxylum novogranatense</name>
    <dbReference type="NCBI Taxonomy" id="1862640"/>
    <lineage>
        <taxon>Eukaryota</taxon>
        <taxon>Viridiplantae</taxon>
        <taxon>Streptophyta</taxon>
        <taxon>Embryophyta</taxon>
        <taxon>Tracheophyta</taxon>
        <taxon>Spermatophyta</taxon>
        <taxon>Magnoliopsida</taxon>
        <taxon>eudicotyledons</taxon>
        <taxon>Gunneridae</taxon>
        <taxon>Pentapetalae</taxon>
        <taxon>rosids</taxon>
        <taxon>fabids</taxon>
        <taxon>Malpighiales</taxon>
        <taxon>Erythroxylaceae</taxon>
        <taxon>Erythroxylum</taxon>
    </lineage>
</organism>